<organism evidence="6 7">
    <name type="scientific">Neorhodopirellula lusitana</name>
    <dbReference type="NCBI Taxonomy" id="445327"/>
    <lineage>
        <taxon>Bacteria</taxon>
        <taxon>Pseudomonadati</taxon>
        <taxon>Planctomycetota</taxon>
        <taxon>Planctomycetia</taxon>
        <taxon>Pirellulales</taxon>
        <taxon>Pirellulaceae</taxon>
        <taxon>Neorhodopirellula</taxon>
    </lineage>
</organism>
<dbReference type="Gene3D" id="1.10.10.60">
    <property type="entry name" value="Homeodomain-like"/>
    <property type="match status" value="1"/>
</dbReference>
<feature type="domain" description="HTH araC/xylS-type" evidence="5">
    <location>
        <begin position="346"/>
        <end position="444"/>
    </location>
</feature>
<dbReference type="InterPro" id="IPR018062">
    <property type="entry name" value="HTH_AraC-typ_CS"/>
</dbReference>
<keyword evidence="2" id="KW-0238">DNA-binding</keyword>
<dbReference type="InterPro" id="IPR009057">
    <property type="entry name" value="Homeodomain-like_sf"/>
</dbReference>
<dbReference type="Pfam" id="PF12833">
    <property type="entry name" value="HTH_18"/>
    <property type="match status" value="1"/>
</dbReference>
<evidence type="ECO:0000256" key="1">
    <source>
        <dbReference type="ARBA" id="ARBA00023015"/>
    </source>
</evidence>
<dbReference type="Gene3D" id="3.40.50.2300">
    <property type="match status" value="2"/>
</dbReference>
<protein>
    <submittedName>
        <fullName evidence="6">Transcriptional regulator, AraC family</fullName>
    </submittedName>
</protein>
<feature type="compositionally biased region" description="Basic residues" evidence="4">
    <location>
        <begin position="443"/>
        <end position="457"/>
    </location>
</feature>
<accession>A0ABY1Q7A1</accession>
<keyword evidence="3" id="KW-0804">Transcription</keyword>
<evidence type="ECO:0000256" key="4">
    <source>
        <dbReference type="SAM" id="MobiDB-lite"/>
    </source>
</evidence>
<keyword evidence="7" id="KW-1185">Reference proteome</keyword>
<dbReference type="RefSeq" id="WP_283433261.1">
    <property type="nucleotide sequence ID" value="NZ_FXUG01000007.1"/>
</dbReference>
<dbReference type="SMART" id="SM00342">
    <property type="entry name" value="HTH_ARAC"/>
    <property type="match status" value="1"/>
</dbReference>
<evidence type="ECO:0000256" key="2">
    <source>
        <dbReference type="ARBA" id="ARBA00023125"/>
    </source>
</evidence>
<name>A0ABY1Q7A1_9BACT</name>
<gene>
    <name evidence="6" type="ORF">SAMN06265222_107186</name>
</gene>
<dbReference type="SUPFAM" id="SSF53822">
    <property type="entry name" value="Periplasmic binding protein-like I"/>
    <property type="match status" value="1"/>
</dbReference>
<dbReference type="InterPro" id="IPR046335">
    <property type="entry name" value="LacI/GalR-like_sensor"/>
</dbReference>
<dbReference type="PROSITE" id="PS00041">
    <property type="entry name" value="HTH_ARAC_FAMILY_1"/>
    <property type="match status" value="1"/>
</dbReference>
<sequence length="457" mass="50465">MAETTASFAQTIANPPSVQSHAIPVNDMRSQQISSSHAFQFAAKNAFAMPAGIPLGRSGWRHHPMNELRRILLLIETTSAYGRALLEGIGEYGDAHGGWRFYVEERGITDRPPAWLSNWEGDGIIFRSHSKFMLDAIQNCGVPAVDTNYKNSRHDHPSVYIDDEAVAEAAVNHFLERGFTNFGFCSVDNEQWVWKRCSSYLGALAAEGMSCHTWSLPDTKRNANWEQLLDDLCRWVTQLPKPIAIFAANDLSGIRLSDACRIGKIAVPDQVAILGADNDTTLNRFCSPPLSSVDPNASRIGYEAARLLDQLMSGEEPPQQQLLLPPAGVIARQSTDVTAINDSELALALTYIRQHACEGIAVSDVVKHLAVSRATLERRFASGLGCTPKQEIFRVRMKHVKRFLDNTDDGLAEIASHTGFGTPFHLSTAFKRSTGISPTAYRQSRRKSGTKFKTKKP</sequence>
<proteinExistence type="predicted"/>
<evidence type="ECO:0000259" key="5">
    <source>
        <dbReference type="PROSITE" id="PS01124"/>
    </source>
</evidence>
<dbReference type="InterPro" id="IPR018060">
    <property type="entry name" value="HTH_AraC"/>
</dbReference>
<dbReference type="SUPFAM" id="SSF46689">
    <property type="entry name" value="Homeodomain-like"/>
    <property type="match status" value="1"/>
</dbReference>
<dbReference type="InterPro" id="IPR054031">
    <property type="entry name" value="XylR_PBP1"/>
</dbReference>
<dbReference type="InterPro" id="IPR028082">
    <property type="entry name" value="Peripla_BP_I"/>
</dbReference>
<dbReference type="Pfam" id="PF13377">
    <property type="entry name" value="Peripla_BP_3"/>
    <property type="match status" value="1"/>
</dbReference>
<feature type="region of interest" description="Disordered" evidence="4">
    <location>
        <begin position="436"/>
        <end position="457"/>
    </location>
</feature>
<dbReference type="CDD" id="cd01543">
    <property type="entry name" value="PBP1_XylR"/>
    <property type="match status" value="1"/>
</dbReference>
<comment type="caution">
    <text evidence="6">The sequence shown here is derived from an EMBL/GenBank/DDBJ whole genome shotgun (WGS) entry which is preliminary data.</text>
</comment>
<evidence type="ECO:0000313" key="7">
    <source>
        <dbReference type="Proteomes" id="UP001158067"/>
    </source>
</evidence>
<dbReference type="Proteomes" id="UP001158067">
    <property type="component" value="Unassembled WGS sequence"/>
</dbReference>
<reference evidence="6 7" key="1">
    <citation type="submission" date="2017-05" db="EMBL/GenBank/DDBJ databases">
        <authorList>
            <person name="Varghese N."/>
            <person name="Submissions S."/>
        </authorList>
    </citation>
    <scope>NUCLEOTIDE SEQUENCE [LARGE SCALE GENOMIC DNA]</scope>
    <source>
        <strain evidence="6 7">DSM 25457</strain>
    </source>
</reference>
<keyword evidence="1" id="KW-0805">Transcription regulation</keyword>
<evidence type="ECO:0000313" key="6">
    <source>
        <dbReference type="EMBL" id="SMP61907.1"/>
    </source>
</evidence>
<dbReference type="Pfam" id="PF22177">
    <property type="entry name" value="PBP1_XylR"/>
    <property type="match status" value="1"/>
</dbReference>
<dbReference type="PROSITE" id="PS01124">
    <property type="entry name" value="HTH_ARAC_FAMILY_2"/>
    <property type="match status" value="1"/>
</dbReference>
<evidence type="ECO:0000256" key="3">
    <source>
        <dbReference type="ARBA" id="ARBA00023163"/>
    </source>
</evidence>
<dbReference type="EMBL" id="FXUG01000007">
    <property type="protein sequence ID" value="SMP61907.1"/>
    <property type="molecule type" value="Genomic_DNA"/>
</dbReference>
<dbReference type="PANTHER" id="PTHR30146:SF24">
    <property type="entry name" value="XYLOSE OPERON REGULATORY PROTEIN"/>
    <property type="match status" value="1"/>
</dbReference>
<dbReference type="PANTHER" id="PTHR30146">
    <property type="entry name" value="LACI-RELATED TRANSCRIPTIONAL REPRESSOR"/>
    <property type="match status" value="1"/>
</dbReference>